<gene>
    <name evidence="1" type="ORF">NWE54_04790</name>
</gene>
<name>A0A9E7ZLL7_9HYPH</name>
<accession>A0A9E7ZLL7</accession>
<sequence length="174" mass="18859">MTLHTRGSAWEQNKNIPRSVYIRLPPQLAVALDAAASEADLSRAGWVRRELARALPEGSELVSLPPSPPRRPAVIPPADLAEVSRLSAAIARTGGAVVQLCKHLRETGHVAHADAEAVLADLRSAQVEVACLVQRIWKASTNSHDDGSFLSAIVEHARFDQVEGALRNLDDSWR</sequence>
<evidence type="ECO:0000313" key="1">
    <source>
        <dbReference type="EMBL" id="UZF88110.1"/>
    </source>
</evidence>
<dbReference type="AlphaFoldDB" id="A0A9E7ZLL7"/>
<proteinExistence type="predicted"/>
<reference evidence="1" key="1">
    <citation type="submission" date="2022-08" db="EMBL/GenBank/DDBJ databases">
        <title>Complete Genome Sequences of 2 Bosea sp. soil isolates.</title>
        <authorList>
            <person name="Alvarez Arevalo M."/>
            <person name="Sterndorff E.B."/>
            <person name="Faurdal D."/>
            <person name="Joergensen T.S."/>
            <person name="Weber T."/>
        </authorList>
    </citation>
    <scope>NUCLEOTIDE SEQUENCE</scope>
    <source>
        <strain evidence="1">NBC_00436</strain>
    </source>
</reference>
<organism evidence="1">
    <name type="scientific">Bosea sp. NBC_00436</name>
    <dbReference type="NCBI Taxonomy" id="2969620"/>
    <lineage>
        <taxon>Bacteria</taxon>
        <taxon>Pseudomonadati</taxon>
        <taxon>Pseudomonadota</taxon>
        <taxon>Alphaproteobacteria</taxon>
        <taxon>Hyphomicrobiales</taxon>
        <taxon>Boseaceae</taxon>
        <taxon>Bosea</taxon>
    </lineage>
</organism>
<protein>
    <submittedName>
        <fullName evidence="1">Uncharacterized protein</fullName>
    </submittedName>
</protein>
<dbReference type="EMBL" id="CP102774">
    <property type="protein sequence ID" value="UZF88110.1"/>
    <property type="molecule type" value="Genomic_DNA"/>
</dbReference>